<keyword evidence="2" id="KW-0812">Transmembrane</keyword>
<dbReference type="GO" id="GO:0005886">
    <property type="term" value="C:plasma membrane"/>
    <property type="evidence" value="ECO:0007669"/>
    <property type="project" value="UniProtKB-SubCell"/>
</dbReference>
<dbReference type="Proteomes" id="UP000029549">
    <property type="component" value="Unassembled WGS sequence"/>
</dbReference>
<dbReference type="GO" id="GO:0015562">
    <property type="term" value="F:efflux transmembrane transporter activity"/>
    <property type="evidence" value="ECO:0007669"/>
    <property type="project" value="InterPro"/>
</dbReference>
<dbReference type="InterPro" id="IPR003423">
    <property type="entry name" value="OMP_efflux"/>
</dbReference>
<dbReference type="Pfam" id="PF02321">
    <property type="entry name" value="OEP"/>
    <property type="match status" value="2"/>
</dbReference>
<comment type="subcellular location">
    <subcellularLocation>
        <location evidence="2">Cell membrane</location>
        <topology evidence="2">Lipid-anchor</topology>
    </subcellularLocation>
</comment>
<dbReference type="AlphaFoldDB" id="A0A0E3BXP9"/>
<reference evidence="3 4" key="1">
    <citation type="submission" date="2013-09" db="EMBL/GenBank/DDBJ databases">
        <title>High correlation between genotypes and phenotypes of environmental bacteria Comamonas testosteroni strains.</title>
        <authorList>
            <person name="Liu L."/>
            <person name="Zhu W."/>
            <person name="Xia X."/>
            <person name="Xu B."/>
            <person name="Luo M."/>
            <person name="Wang G."/>
        </authorList>
    </citation>
    <scope>NUCLEOTIDE SEQUENCE [LARGE SCALE GENOMIC DNA]</scope>
    <source>
        <strain evidence="3 4">DF2</strain>
    </source>
</reference>
<dbReference type="EMBL" id="AWTP01000067">
    <property type="protein sequence ID" value="KGH17157.1"/>
    <property type="molecule type" value="Genomic_DNA"/>
</dbReference>
<keyword evidence="2" id="KW-0472">Membrane</keyword>
<evidence type="ECO:0000256" key="1">
    <source>
        <dbReference type="ARBA" id="ARBA00007613"/>
    </source>
</evidence>
<evidence type="ECO:0000313" key="3">
    <source>
        <dbReference type="EMBL" id="KGH17157.1"/>
    </source>
</evidence>
<keyword evidence="2" id="KW-1134">Transmembrane beta strand</keyword>
<evidence type="ECO:0000256" key="2">
    <source>
        <dbReference type="RuleBase" id="RU362097"/>
    </source>
</evidence>
<accession>A0A0E3BXP9</accession>
<organism evidence="3 4">
    <name type="scientific">Comamonas thiooxydans</name>
    <dbReference type="NCBI Taxonomy" id="363952"/>
    <lineage>
        <taxon>Bacteria</taxon>
        <taxon>Pseudomonadati</taxon>
        <taxon>Pseudomonadota</taxon>
        <taxon>Betaproteobacteria</taxon>
        <taxon>Burkholderiales</taxon>
        <taxon>Comamonadaceae</taxon>
        <taxon>Comamonas</taxon>
    </lineage>
</organism>
<keyword evidence="4" id="KW-1185">Reference proteome</keyword>
<comment type="similarity">
    <text evidence="1 2">Belongs to the outer membrane factor (OMF) (TC 1.B.17) family.</text>
</comment>
<evidence type="ECO:0008006" key="5">
    <source>
        <dbReference type="Google" id="ProtNLM"/>
    </source>
</evidence>
<dbReference type="InterPro" id="IPR010131">
    <property type="entry name" value="MdtP/NodT-like"/>
</dbReference>
<gene>
    <name evidence="3" type="ORF">P608_06305</name>
</gene>
<keyword evidence="2" id="KW-0449">Lipoprotein</keyword>
<dbReference type="Gene3D" id="2.20.200.10">
    <property type="entry name" value="Outer membrane efflux proteins (OEP)"/>
    <property type="match status" value="1"/>
</dbReference>
<dbReference type="Gene3D" id="1.20.1600.10">
    <property type="entry name" value="Outer membrane efflux proteins (OEP)"/>
    <property type="match status" value="1"/>
</dbReference>
<dbReference type="PANTHER" id="PTHR30203">
    <property type="entry name" value="OUTER MEMBRANE CATION EFFLUX PROTEIN"/>
    <property type="match status" value="1"/>
</dbReference>
<keyword evidence="2" id="KW-0564">Palmitate</keyword>
<dbReference type="SUPFAM" id="SSF56954">
    <property type="entry name" value="Outer membrane efflux proteins (OEP)"/>
    <property type="match status" value="1"/>
</dbReference>
<name>A0A0E3BXP9_9BURK</name>
<evidence type="ECO:0000313" key="4">
    <source>
        <dbReference type="Proteomes" id="UP000029549"/>
    </source>
</evidence>
<proteinExistence type="inferred from homology"/>
<protein>
    <recommendedName>
        <fullName evidence="5">RND transporter</fullName>
    </recommendedName>
</protein>
<comment type="caution">
    <text evidence="3">The sequence shown here is derived from an EMBL/GenBank/DDBJ whole genome shotgun (WGS) entry which is preliminary data.</text>
</comment>
<dbReference type="NCBIfam" id="TIGR01845">
    <property type="entry name" value="outer_NodT"/>
    <property type="match status" value="1"/>
</dbReference>
<dbReference type="PANTHER" id="PTHR30203:SF32">
    <property type="entry name" value="CATION EFFLUX SYSTEM PROTEIN CUSC"/>
    <property type="match status" value="1"/>
</dbReference>
<sequence length="402" mass="42644">MVVLIQAALADNPSLDKAVASISSARATLASVKSGFAPSLDGSANVQRSRQQQSNVISTQTSRAAGFDASWELDLFGKVRRSAEAAQARLQARVNDWHEARVSLAAEVADTYAQYRACLLLIDAYGEQLVSTEKTAQATEASVQAGLTSRANGSLARAGLASTQSSLQAQRVQRDLLVKSLVALTGMDEARLRDRLGEGGKALPQPTAFRVATVPADVLRQRPDVASLERELAAASASIGAAQADLYPSLSLSGSVSVSASSLASGITSWSFGPALSIPLFDGGKRHAAVASAEADYQGAQAAWRQGVRDAVKEVEQALVNLDGIAYRSERAALAAQEYRAYFEATEVRWRTGGASLLTLEETRRSALSSQIESITLQRDQVRYWVALYKAVGGGWTPTAVE</sequence>